<sequence length="153" mass="17221">MSLPSSCMLLIAKEKMPRKNRLRAQIARLALARRARHERIRLSRLGERVGEANGQDFLSDDTSSESNDEEPDVGLIFAKKTNTRDDAFYLVGRVGSQLLYTWLQAADIPQDKISEFELAEVGTSWPVDYREIIPTGVPAGIPGRGIRAIRRLR</sequence>
<evidence type="ECO:0000313" key="3">
    <source>
        <dbReference type="Proteomes" id="UP001632037"/>
    </source>
</evidence>
<feature type="region of interest" description="Disordered" evidence="1">
    <location>
        <begin position="53"/>
        <end position="72"/>
    </location>
</feature>
<comment type="caution">
    <text evidence="2">The sequence shown here is derived from an EMBL/GenBank/DDBJ whole genome shotgun (WGS) entry which is preliminary data.</text>
</comment>
<organism evidence="2 3">
    <name type="scientific">Phytophthora oleae</name>
    <dbReference type="NCBI Taxonomy" id="2107226"/>
    <lineage>
        <taxon>Eukaryota</taxon>
        <taxon>Sar</taxon>
        <taxon>Stramenopiles</taxon>
        <taxon>Oomycota</taxon>
        <taxon>Peronosporomycetes</taxon>
        <taxon>Peronosporales</taxon>
        <taxon>Peronosporaceae</taxon>
        <taxon>Phytophthora</taxon>
    </lineage>
</organism>
<evidence type="ECO:0000256" key="1">
    <source>
        <dbReference type="SAM" id="MobiDB-lite"/>
    </source>
</evidence>
<feature type="compositionally biased region" description="Acidic residues" evidence="1">
    <location>
        <begin position="58"/>
        <end position="72"/>
    </location>
</feature>
<evidence type="ECO:0000313" key="2">
    <source>
        <dbReference type="EMBL" id="KAL3669819.1"/>
    </source>
</evidence>
<dbReference type="EMBL" id="JBIMZQ010000008">
    <property type="protein sequence ID" value="KAL3669819.1"/>
    <property type="molecule type" value="Genomic_DNA"/>
</dbReference>
<accession>A0ABD3FW40</accession>
<keyword evidence="3" id="KW-1185">Reference proteome</keyword>
<reference evidence="2 3" key="1">
    <citation type="submission" date="2024-09" db="EMBL/GenBank/DDBJ databases">
        <title>Genome sequencing and assembly of Phytophthora oleae, isolate VK10A, causative agent of rot of olive drupes.</title>
        <authorList>
            <person name="Conti Taguali S."/>
            <person name="Riolo M."/>
            <person name="La Spada F."/>
            <person name="Cacciola S.O."/>
            <person name="Dionisio G."/>
        </authorList>
    </citation>
    <scope>NUCLEOTIDE SEQUENCE [LARGE SCALE GENOMIC DNA]</scope>
    <source>
        <strain evidence="2 3">VK10A</strain>
    </source>
</reference>
<dbReference type="Proteomes" id="UP001632037">
    <property type="component" value="Unassembled WGS sequence"/>
</dbReference>
<gene>
    <name evidence="2" type="ORF">V7S43_005196</name>
</gene>
<name>A0ABD3FW40_9STRA</name>
<proteinExistence type="predicted"/>
<dbReference type="AlphaFoldDB" id="A0ABD3FW40"/>
<protein>
    <submittedName>
        <fullName evidence="2">Uncharacterized protein</fullName>
    </submittedName>
</protein>